<comment type="catalytic activity">
    <reaction evidence="20">
        <text>N(4)-(alpha-D-Man-(1-&gt;2)-alpha-D-Man-(1-&gt;2)-alpha-D-Man-(1-&gt;3)-[alpha-D-Man-(1-&gt;3)-[alpha-D-Man-(1-&gt;2)-alpha-D-Man-(1-&gt;6)]-alpha-D-Man-(1-&gt;6)]-beta-D-Man-(1-&gt;4)-beta-D-GlcNAc-(1-&gt;4)-beta-D-GlcNAc)-L-asparaginyl-[protein] (N-glucan mannose isomer 8A1,2,3B1,3) + 3 H2O = N(4)-(alpha-D-Man-(1-&gt;3)-[alpha-D-Man-(1-&gt;3)-[alpha-D-Man-(1-&gt;6)]-alpha-D-Man-(1-&gt;6)]-beta-D-Man-(1-&gt;4)-beta-D-GlcNAc-(1-&gt;4)-beta-D-GlcNAc)-L-asparaginyl-[protein] (N-glucan mannose isomer 5A1,2) + 3 beta-D-mannose</text>
        <dbReference type="Rhea" id="RHEA:56028"/>
        <dbReference type="Rhea" id="RHEA-COMP:14358"/>
        <dbReference type="Rhea" id="RHEA-COMP:14367"/>
        <dbReference type="ChEBI" id="CHEBI:15377"/>
        <dbReference type="ChEBI" id="CHEBI:28563"/>
        <dbReference type="ChEBI" id="CHEBI:59087"/>
        <dbReference type="ChEBI" id="CHEBI:60628"/>
        <dbReference type="EC" id="3.2.1.113"/>
    </reaction>
</comment>
<dbReference type="PRINTS" id="PR00747">
    <property type="entry name" value="GLYHDRLASE47"/>
</dbReference>
<dbReference type="PANTHER" id="PTHR11742">
    <property type="entry name" value="MANNOSYL-OLIGOSACCHARIDE ALPHA-1,2-MANNOSIDASE-RELATED"/>
    <property type="match status" value="1"/>
</dbReference>
<keyword evidence="27" id="KW-0326">Glycosidase</keyword>
<evidence type="ECO:0000256" key="16">
    <source>
        <dbReference type="ARBA" id="ARBA00023136"/>
    </source>
</evidence>
<comment type="similarity">
    <text evidence="6 27">Belongs to the glycosyl hydrolase 47 family.</text>
</comment>
<evidence type="ECO:0000256" key="20">
    <source>
        <dbReference type="ARBA" id="ARBA00047669"/>
    </source>
</evidence>
<dbReference type="InterPro" id="IPR050749">
    <property type="entry name" value="Glycosyl_Hydrolase_47"/>
</dbReference>
<evidence type="ECO:0000256" key="24">
    <source>
        <dbReference type="PIRSR" id="PIRSR601382-1"/>
    </source>
</evidence>
<evidence type="ECO:0000256" key="6">
    <source>
        <dbReference type="ARBA" id="ARBA00007658"/>
    </source>
</evidence>
<keyword evidence="7 30" id="KW-0812">Transmembrane</keyword>
<evidence type="ECO:0000256" key="17">
    <source>
        <dbReference type="ARBA" id="ARBA00023157"/>
    </source>
</evidence>
<dbReference type="InterPro" id="IPR012341">
    <property type="entry name" value="6hp_glycosidase-like_sf"/>
</dbReference>
<keyword evidence="13 30" id="KW-1133">Transmembrane helix</keyword>
<comment type="pathway">
    <text evidence="5">Protein modification; protein glycosylation.</text>
</comment>
<keyword evidence="12" id="KW-0735">Signal-anchor</keyword>
<feature type="disulfide bond" evidence="26">
    <location>
        <begin position="390"/>
        <end position="422"/>
    </location>
</feature>
<evidence type="ECO:0000256" key="5">
    <source>
        <dbReference type="ARBA" id="ARBA00004922"/>
    </source>
</evidence>
<evidence type="ECO:0000256" key="30">
    <source>
        <dbReference type="SAM" id="Phobius"/>
    </source>
</evidence>
<dbReference type="GO" id="GO:0005783">
    <property type="term" value="C:endoplasmic reticulum"/>
    <property type="evidence" value="ECO:0007669"/>
    <property type="project" value="TreeGrafter"/>
</dbReference>
<organism evidence="31">
    <name type="scientific">Rhizophora mucronata</name>
    <name type="common">Asiatic mangrove</name>
    <dbReference type="NCBI Taxonomy" id="61149"/>
    <lineage>
        <taxon>Eukaryota</taxon>
        <taxon>Viridiplantae</taxon>
        <taxon>Streptophyta</taxon>
        <taxon>Embryophyta</taxon>
        <taxon>Tracheophyta</taxon>
        <taxon>Spermatophyta</taxon>
        <taxon>Magnoliopsida</taxon>
        <taxon>eudicotyledons</taxon>
        <taxon>Gunneridae</taxon>
        <taxon>Pentapetalae</taxon>
        <taxon>rosids</taxon>
        <taxon>fabids</taxon>
        <taxon>Malpighiales</taxon>
        <taxon>Rhizophoraceae</taxon>
        <taxon>Rhizophora</taxon>
    </lineage>
</organism>
<dbReference type="GO" id="GO:0000139">
    <property type="term" value="C:Golgi membrane"/>
    <property type="evidence" value="ECO:0007669"/>
    <property type="project" value="UniProtKB-SubCell"/>
</dbReference>
<evidence type="ECO:0000256" key="23">
    <source>
        <dbReference type="ARBA" id="ARBA00060399"/>
    </source>
</evidence>
<feature type="transmembrane region" description="Helical" evidence="30">
    <location>
        <begin position="35"/>
        <end position="50"/>
    </location>
</feature>
<comment type="catalytic activity">
    <reaction evidence="21">
        <text>N(4)-(alpha-D-Man-(1-&gt;2)-alpha-D-Man-(1-&gt;2)-alpha-D-Man-(1-&gt;3)-[alpha-D-Man-(1-&gt;2)-alpha-D-Man-(1-&gt;3)-[alpha-D-Man-(1-&gt;2)-alpha-D-Man-(1-&gt;6)]-alpha-D-Man-(1-&gt;6)]-beta-D-Man-(1-&gt;4)-beta-D-GlcNAc-(1-&gt;4)-beta-D-GlcNAc)-L-asparaginyl-[protein] (N-glucan mannose isomer 9A1,2,3B1,2,3) + 4 H2O = N(4)-(alpha-D-Man-(1-&gt;3)-[alpha-D-Man-(1-&gt;3)-[alpha-D-Man-(1-&gt;6)]-alpha-D-Man-(1-&gt;6)]-beta-D-Man-(1-&gt;4)-beta-D-GlcNAc-(1-&gt;4)-beta-D-GlcNAc)-L-asparaginyl-[protein] (N-glucan mannose isomer 5A1,2) + 4 beta-D-mannose</text>
        <dbReference type="Rhea" id="RHEA:56008"/>
        <dbReference type="Rhea" id="RHEA-COMP:14356"/>
        <dbReference type="Rhea" id="RHEA-COMP:14367"/>
        <dbReference type="ChEBI" id="CHEBI:15377"/>
        <dbReference type="ChEBI" id="CHEBI:28563"/>
        <dbReference type="ChEBI" id="CHEBI:59087"/>
        <dbReference type="ChEBI" id="CHEBI:139493"/>
        <dbReference type="EC" id="3.2.1.113"/>
    </reaction>
</comment>
<dbReference type="GO" id="GO:0005509">
    <property type="term" value="F:calcium ion binding"/>
    <property type="evidence" value="ECO:0007669"/>
    <property type="project" value="InterPro"/>
</dbReference>
<evidence type="ECO:0000256" key="14">
    <source>
        <dbReference type="ARBA" id="ARBA00023034"/>
    </source>
</evidence>
<keyword evidence="10 25" id="KW-0106">Calcium</keyword>
<feature type="coiled-coil region" evidence="28">
    <location>
        <begin position="56"/>
        <end position="83"/>
    </location>
</feature>
<sequence length="579" mass="65498">MGRSRSASSSSSLSSSSSKWRFFNPAYYLKRPKRLVFLFIGFVIASLLFWDRQTLVREHEDEVSKLNEEVNQLKSMLEELNSDNAIQHKLFSGRISKSSKTIPDDPMDIQRREKVKDAMIHAWSSYEKYAWGYDELQPQTKNGVNSFGGLGATLIDSLDTLFIMGLDEQFQRAKEWVASFLDFNKDYDASVFETSIRVVGGLLSAHDLSGDKIFLEKARDIADRLLPAWNTPTGIPYNTINLARGNAHNPGWTGGSSVLADAATEQLEFIALSQRTGDPKYQQKAEKVITELNKTFPNDGLLPIYINPYTGTGSYSTITFGAMGDSFYEYLLKVWVQGNRTSAVRGYREMWEKSMKGLLSLVRRTTPSSFAYLCEKSGDVLIDKMDELACFAPGMVALGSSGYGPADSHKFLSLAEELAFTCYNFYESTPTKLAGENYFFHSGQDMSVGTSWNILRPETVESLFYLWRLTGNRTYQEWGWNIFQAFEKNSRIESGYVGLKDVNSGVKDNKMQSFFLAETLKYLYLLFSPPSVISLDEWVFNTEAHPLRIVTRDGGEIPGQSEKQTSKSRGRKEGRFDRH</sequence>
<feature type="active site" description="Proton donor" evidence="24">
    <location>
        <position position="436"/>
    </location>
</feature>
<dbReference type="InterPro" id="IPR036026">
    <property type="entry name" value="Seven-hairpin_glycosidases"/>
</dbReference>
<evidence type="ECO:0000256" key="4">
    <source>
        <dbReference type="ARBA" id="ARBA00004194"/>
    </source>
</evidence>
<evidence type="ECO:0000256" key="9">
    <source>
        <dbReference type="ARBA" id="ARBA00022801"/>
    </source>
</evidence>
<dbReference type="GO" id="GO:0005975">
    <property type="term" value="P:carbohydrate metabolic process"/>
    <property type="evidence" value="ECO:0007669"/>
    <property type="project" value="InterPro"/>
</dbReference>
<evidence type="ECO:0000256" key="28">
    <source>
        <dbReference type="SAM" id="Coils"/>
    </source>
</evidence>
<dbReference type="EC" id="3.2.1.-" evidence="27"/>
<comment type="cofactor">
    <cofactor evidence="1 25">
        <name>Ca(2+)</name>
        <dbReference type="ChEBI" id="CHEBI:29108"/>
    </cofactor>
</comment>
<evidence type="ECO:0000256" key="11">
    <source>
        <dbReference type="ARBA" id="ARBA00022842"/>
    </source>
</evidence>
<evidence type="ECO:0000256" key="1">
    <source>
        <dbReference type="ARBA" id="ARBA00001913"/>
    </source>
</evidence>
<evidence type="ECO:0000256" key="3">
    <source>
        <dbReference type="ARBA" id="ARBA00001946"/>
    </source>
</evidence>
<comment type="cofactor">
    <cofactor evidence="3">
        <name>Mg(2+)</name>
        <dbReference type="ChEBI" id="CHEBI:18420"/>
    </cofactor>
</comment>
<dbReference type="EMBL" id="GGEC01041641">
    <property type="protein sequence ID" value="MBX22125.1"/>
    <property type="molecule type" value="Transcribed_RNA"/>
</dbReference>
<dbReference type="Gene3D" id="1.50.10.10">
    <property type="match status" value="1"/>
</dbReference>
<keyword evidence="17 26" id="KW-1015">Disulfide bond</keyword>
<keyword evidence="8 25" id="KW-0479">Metal-binding</keyword>
<feature type="active site" description="Proton donor" evidence="24">
    <location>
        <position position="193"/>
    </location>
</feature>
<keyword evidence="9 27" id="KW-0378">Hydrolase</keyword>
<dbReference type="InterPro" id="IPR001382">
    <property type="entry name" value="Glyco_hydro_47"/>
</dbReference>
<evidence type="ECO:0000256" key="8">
    <source>
        <dbReference type="ARBA" id="ARBA00022723"/>
    </source>
</evidence>
<evidence type="ECO:0000256" key="15">
    <source>
        <dbReference type="ARBA" id="ARBA00023054"/>
    </source>
</evidence>
<keyword evidence="11" id="KW-0460">Magnesium</keyword>
<comment type="function">
    <text evidence="22">Class I alpha-mannosidase essential for early N-glycan processing. Progressively trims alpha-1,2-linked mannose residues. Produces Man(5)GlcNAc(2) from Man(8)GlcNAc(2), but only Man(6)GlcNAc(2) from Man(9)GlcNAc(2). Has difficulty acting on the terminal mannose of the b-branch. Involved in root development and cell wall biosynthesis.</text>
</comment>
<dbReference type="GO" id="GO:0004571">
    <property type="term" value="F:mannosyl-oligosaccharide 1,2-alpha-mannosidase activity"/>
    <property type="evidence" value="ECO:0007669"/>
    <property type="project" value="UniProtKB-EC"/>
</dbReference>
<accession>A0A2P2LVY7</accession>
<evidence type="ECO:0000256" key="19">
    <source>
        <dbReference type="ARBA" id="ARBA00023211"/>
    </source>
</evidence>
<reference evidence="31" key="1">
    <citation type="submission" date="2018-02" db="EMBL/GenBank/DDBJ databases">
        <title>Rhizophora mucronata_Transcriptome.</title>
        <authorList>
            <person name="Meera S.P."/>
            <person name="Sreeshan A."/>
            <person name="Augustine A."/>
        </authorList>
    </citation>
    <scope>NUCLEOTIDE SEQUENCE</scope>
    <source>
        <tissue evidence="31">Leaf</tissue>
    </source>
</reference>
<evidence type="ECO:0000256" key="22">
    <source>
        <dbReference type="ARBA" id="ARBA00058858"/>
    </source>
</evidence>
<evidence type="ECO:0000256" key="29">
    <source>
        <dbReference type="SAM" id="MobiDB-lite"/>
    </source>
</evidence>
<evidence type="ECO:0000256" key="7">
    <source>
        <dbReference type="ARBA" id="ARBA00022692"/>
    </source>
</evidence>
<dbReference type="AlphaFoldDB" id="A0A2P2LVY7"/>
<dbReference type="Pfam" id="PF01532">
    <property type="entry name" value="Glyco_hydro_47"/>
    <property type="match status" value="1"/>
</dbReference>
<feature type="active site" evidence="24">
    <location>
        <position position="325"/>
    </location>
</feature>
<proteinExistence type="inferred from homology"/>
<evidence type="ECO:0000256" key="26">
    <source>
        <dbReference type="PIRSR" id="PIRSR601382-3"/>
    </source>
</evidence>
<keyword evidence="18" id="KW-0325">Glycoprotein</keyword>
<dbReference type="PANTHER" id="PTHR11742:SF6">
    <property type="entry name" value="MANNOSYL-OLIGOSACCHARIDE ALPHA-1,2-MANNOSIDASE IA-RELATED"/>
    <property type="match status" value="1"/>
</dbReference>
<evidence type="ECO:0000256" key="12">
    <source>
        <dbReference type="ARBA" id="ARBA00022968"/>
    </source>
</evidence>
<evidence type="ECO:0000313" key="31">
    <source>
        <dbReference type="EMBL" id="MBX22125.1"/>
    </source>
</evidence>
<evidence type="ECO:0000256" key="18">
    <source>
        <dbReference type="ARBA" id="ARBA00023180"/>
    </source>
</evidence>
<keyword evidence="15 28" id="KW-0175">Coiled coil</keyword>
<comment type="subcellular location">
    <subcellularLocation>
        <location evidence="23">Endomembrane system</location>
        <topology evidence="23">Single-pass type II membrane protein</topology>
    </subcellularLocation>
    <subcellularLocation>
        <location evidence="4">Golgi apparatus membrane</location>
        <topology evidence="4">Single-pass membrane protein</topology>
    </subcellularLocation>
</comment>
<evidence type="ECO:0000256" key="27">
    <source>
        <dbReference type="RuleBase" id="RU361193"/>
    </source>
</evidence>
<dbReference type="GO" id="GO:0006491">
    <property type="term" value="P:N-glycan processing"/>
    <property type="evidence" value="ECO:0007669"/>
    <property type="project" value="UniProtKB-ARBA"/>
</dbReference>
<keyword evidence="14" id="KW-0333">Golgi apparatus</keyword>
<evidence type="ECO:0000256" key="2">
    <source>
        <dbReference type="ARBA" id="ARBA00001936"/>
    </source>
</evidence>
<evidence type="ECO:0000256" key="13">
    <source>
        <dbReference type="ARBA" id="ARBA00022989"/>
    </source>
</evidence>
<feature type="binding site" evidence="25">
    <location>
        <position position="542"/>
    </location>
    <ligand>
        <name>Ca(2+)</name>
        <dbReference type="ChEBI" id="CHEBI:29108"/>
    </ligand>
</feature>
<dbReference type="FunFam" id="1.50.10.10:FF:000024">
    <property type="entry name" value="alpha-1,2-Mannosidase"/>
    <property type="match status" value="1"/>
</dbReference>
<feature type="active site" evidence="24">
    <location>
        <position position="458"/>
    </location>
</feature>
<evidence type="ECO:0000256" key="25">
    <source>
        <dbReference type="PIRSR" id="PIRSR601382-2"/>
    </source>
</evidence>
<dbReference type="SUPFAM" id="SSF48225">
    <property type="entry name" value="Seven-hairpin glycosidases"/>
    <property type="match status" value="1"/>
</dbReference>
<evidence type="ECO:0000256" key="10">
    <source>
        <dbReference type="ARBA" id="ARBA00022837"/>
    </source>
</evidence>
<evidence type="ECO:0000256" key="21">
    <source>
        <dbReference type="ARBA" id="ARBA00048605"/>
    </source>
</evidence>
<keyword evidence="19" id="KW-0464">Manganese</keyword>
<name>A0A2P2LVY7_RHIMU</name>
<comment type="cofactor">
    <cofactor evidence="2">
        <name>Mn(2+)</name>
        <dbReference type="ChEBI" id="CHEBI:29035"/>
    </cofactor>
</comment>
<feature type="region of interest" description="Disordered" evidence="29">
    <location>
        <begin position="551"/>
        <end position="579"/>
    </location>
</feature>
<protein>
    <recommendedName>
        <fullName evidence="27">alpha-1,2-Mannosidase</fullName>
        <ecNumber evidence="27">3.2.1.-</ecNumber>
    </recommendedName>
</protein>
<keyword evidence="16 30" id="KW-0472">Membrane</keyword>